<dbReference type="PANTHER" id="PTHR25462">
    <property type="entry name" value="BONUS, ISOFORM C-RELATED"/>
    <property type="match status" value="1"/>
</dbReference>
<dbReference type="SUPFAM" id="SSF57850">
    <property type="entry name" value="RING/U-box"/>
    <property type="match status" value="1"/>
</dbReference>
<keyword evidence="12" id="KW-1185">Reference proteome</keyword>
<dbReference type="InterPro" id="IPR018957">
    <property type="entry name" value="Znf_C3HC4_RING-type"/>
</dbReference>
<keyword evidence="3 5" id="KW-0863">Zinc-finger</keyword>
<keyword evidence="9" id="KW-0472">Membrane</keyword>
<evidence type="ECO:0000256" key="8">
    <source>
        <dbReference type="SAM" id="MobiDB-lite"/>
    </source>
</evidence>
<dbReference type="InterPro" id="IPR017907">
    <property type="entry name" value="Znf_RING_CS"/>
</dbReference>
<evidence type="ECO:0000256" key="9">
    <source>
        <dbReference type="SAM" id="Phobius"/>
    </source>
</evidence>
<dbReference type="Gene3D" id="2.120.10.30">
    <property type="entry name" value="TolB, C-terminal domain"/>
    <property type="match status" value="2"/>
</dbReference>
<name>A0AAV4CU48_9GAST</name>
<accession>A0AAV4CU48</accession>
<dbReference type="AlphaFoldDB" id="A0AAV4CU48"/>
<dbReference type="InterPro" id="IPR013083">
    <property type="entry name" value="Znf_RING/FYVE/PHD"/>
</dbReference>
<gene>
    <name evidence="11" type="ORF">PoB_006193200</name>
</gene>
<reference evidence="11 12" key="1">
    <citation type="journal article" date="2021" name="Elife">
        <title>Chloroplast acquisition without the gene transfer in kleptoplastic sea slugs, Plakobranchus ocellatus.</title>
        <authorList>
            <person name="Maeda T."/>
            <person name="Takahashi S."/>
            <person name="Yoshida T."/>
            <person name="Shimamura S."/>
            <person name="Takaki Y."/>
            <person name="Nagai Y."/>
            <person name="Toyoda A."/>
            <person name="Suzuki Y."/>
            <person name="Arimoto A."/>
            <person name="Ishii H."/>
            <person name="Satoh N."/>
            <person name="Nishiyama T."/>
            <person name="Hasebe M."/>
            <person name="Maruyama T."/>
            <person name="Minagawa J."/>
            <person name="Obokata J."/>
            <person name="Shigenobu S."/>
        </authorList>
    </citation>
    <scope>NUCLEOTIDE SEQUENCE [LARGE SCALE GENOMIC DNA]</scope>
</reference>
<dbReference type="PANTHER" id="PTHR25462:SF296">
    <property type="entry name" value="MEIOTIC P26, ISOFORM F"/>
    <property type="match status" value="1"/>
</dbReference>
<dbReference type="SMART" id="SM00184">
    <property type="entry name" value="RING"/>
    <property type="match status" value="1"/>
</dbReference>
<evidence type="ECO:0000313" key="12">
    <source>
        <dbReference type="Proteomes" id="UP000735302"/>
    </source>
</evidence>
<dbReference type="InterPro" id="IPR011042">
    <property type="entry name" value="6-blade_b-propeller_TolB-like"/>
</dbReference>
<dbReference type="InterPro" id="IPR047153">
    <property type="entry name" value="TRIM45/56/19-like"/>
</dbReference>
<evidence type="ECO:0000313" key="11">
    <source>
        <dbReference type="EMBL" id="GFO35427.1"/>
    </source>
</evidence>
<dbReference type="Pfam" id="PF01436">
    <property type="entry name" value="NHL"/>
    <property type="match status" value="1"/>
</dbReference>
<comment type="caution">
    <text evidence="11">The sequence shown here is derived from an EMBL/GenBank/DDBJ whole genome shotgun (WGS) entry which is preliminary data.</text>
</comment>
<evidence type="ECO:0000259" key="10">
    <source>
        <dbReference type="PROSITE" id="PS50089"/>
    </source>
</evidence>
<evidence type="ECO:0000256" key="3">
    <source>
        <dbReference type="ARBA" id="ARBA00022771"/>
    </source>
</evidence>
<evidence type="ECO:0000256" key="1">
    <source>
        <dbReference type="ARBA" id="ARBA00022723"/>
    </source>
</evidence>
<feature type="coiled-coil region" evidence="7">
    <location>
        <begin position="155"/>
        <end position="182"/>
    </location>
</feature>
<keyword evidence="7" id="KW-0175">Coiled coil</keyword>
<dbReference type="Proteomes" id="UP000735302">
    <property type="component" value="Unassembled WGS sequence"/>
</dbReference>
<dbReference type="SUPFAM" id="SSF101898">
    <property type="entry name" value="NHL repeat"/>
    <property type="match status" value="1"/>
</dbReference>
<protein>
    <submittedName>
        <fullName evidence="11">Tripartite motif-containing protein 2-like</fullName>
    </submittedName>
</protein>
<feature type="region of interest" description="Disordered" evidence="8">
    <location>
        <begin position="315"/>
        <end position="345"/>
    </location>
</feature>
<feature type="compositionally biased region" description="Basic and acidic residues" evidence="8">
    <location>
        <begin position="131"/>
        <end position="146"/>
    </location>
</feature>
<keyword evidence="9" id="KW-1133">Transmembrane helix</keyword>
<feature type="region of interest" description="Disordered" evidence="8">
    <location>
        <begin position="110"/>
        <end position="155"/>
    </location>
</feature>
<evidence type="ECO:0000256" key="6">
    <source>
        <dbReference type="PROSITE-ProRule" id="PRU00504"/>
    </source>
</evidence>
<dbReference type="Gene3D" id="3.30.40.10">
    <property type="entry name" value="Zinc/RING finger domain, C3HC4 (zinc finger)"/>
    <property type="match status" value="1"/>
</dbReference>
<dbReference type="GO" id="GO:0061630">
    <property type="term" value="F:ubiquitin protein ligase activity"/>
    <property type="evidence" value="ECO:0007669"/>
    <property type="project" value="TreeGrafter"/>
</dbReference>
<keyword evidence="9" id="KW-0812">Transmembrane</keyword>
<sequence>MSDTTSRLQADYLTCSLCSQPFRQPKTLPCLHNFCKACLSQYLEEEMKGGRASTFLCPECKEKIYVPDPSKPANRWATQFPTNFTLSGMVEAIAEEAEAKGRGIAMVKEARERRGLVPDTADSSSPVPTRKQREGSKEKEMTKENSQDSTVSPDVETTLARLEKLQTELMKENQRMDAHILAIDTCEAEEKRRLEQSFAKIYMLLEARKSQLLEELSTNLAQEKGRLQQMGQGFSNDMESVVSCMDLLNGLESNPVGDDVVYDMLLAIGDQVKEIKARQASLVPTRSIRFEQTLEAARSVLNLVNDLGQISISTSSLDSPVSEADGDGDNKRMAQQRSYDSDDDKVQTKIRSKPKFLTAVSTRQPDGTVQQVYDLAVTANGVIVMTSYGSNVVQAAQKSDTGSYSIFTRLTLDSEPKCVAAIAAFYVAVTGTSCIYILSIDQKLSLHRKIDTGKNYQGIATYSESSLIVTSQRPACIDFIGLNGFISETVDRDHTTGQILLRQPQFMATSKNGVIFVTDLGKTPRLISVNNAGKVNFECSADQGKSEEGSDTQVSLKVPQGVCVDSQGHVFVVDRAAHKVVLLTSEGVKVKDILTAEEGLTDPCAIAVDNEDHIYVTNEFNEVLIFQVR</sequence>
<dbReference type="PROSITE" id="PS51125">
    <property type="entry name" value="NHL"/>
    <property type="match status" value="1"/>
</dbReference>
<proteinExistence type="predicted"/>
<feature type="domain" description="RING-type" evidence="10">
    <location>
        <begin position="15"/>
        <end position="61"/>
    </location>
</feature>
<organism evidence="11 12">
    <name type="scientific">Plakobranchus ocellatus</name>
    <dbReference type="NCBI Taxonomy" id="259542"/>
    <lineage>
        <taxon>Eukaryota</taxon>
        <taxon>Metazoa</taxon>
        <taxon>Spiralia</taxon>
        <taxon>Lophotrochozoa</taxon>
        <taxon>Mollusca</taxon>
        <taxon>Gastropoda</taxon>
        <taxon>Heterobranchia</taxon>
        <taxon>Euthyneura</taxon>
        <taxon>Panpulmonata</taxon>
        <taxon>Sacoglossa</taxon>
        <taxon>Placobranchoidea</taxon>
        <taxon>Plakobranchidae</taxon>
        <taxon>Plakobranchus</taxon>
    </lineage>
</organism>
<evidence type="ECO:0000256" key="7">
    <source>
        <dbReference type="SAM" id="Coils"/>
    </source>
</evidence>
<keyword evidence="1" id="KW-0479">Metal-binding</keyword>
<dbReference type="Pfam" id="PF00097">
    <property type="entry name" value="zf-C3HC4"/>
    <property type="match status" value="1"/>
</dbReference>
<dbReference type="InterPro" id="IPR001258">
    <property type="entry name" value="NHL_repeat"/>
</dbReference>
<dbReference type="PROSITE" id="PS50089">
    <property type="entry name" value="ZF_RING_2"/>
    <property type="match status" value="1"/>
</dbReference>
<dbReference type="EMBL" id="BLXT01006999">
    <property type="protein sequence ID" value="GFO35427.1"/>
    <property type="molecule type" value="Genomic_DNA"/>
</dbReference>
<evidence type="ECO:0000256" key="5">
    <source>
        <dbReference type="PROSITE-ProRule" id="PRU00175"/>
    </source>
</evidence>
<keyword evidence="4" id="KW-0862">Zinc</keyword>
<dbReference type="InterPro" id="IPR001841">
    <property type="entry name" value="Znf_RING"/>
</dbReference>
<evidence type="ECO:0000256" key="4">
    <source>
        <dbReference type="ARBA" id="ARBA00022833"/>
    </source>
</evidence>
<feature type="transmembrane region" description="Helical" evidence="9">
    <location>
        <begin position="419"/>
        <end position="439"/>
    </location>
</feature>
<keyword evidence="2" id="KW-0677">Repeat</keyword>
<dbReference type="PROSITE" id="PS00518">
    <property type="entry name" value="ZF_RING_1"/>
    <property type="match status" value="1"/>
</dbReference>
<feature type="repeat" description="NHL" evidence="6">
    <location>
        <begin position="556"/>
        <end position="586"/>
    </location>
</feature>
<dbReference type="GO" id="GO:0008270">
    <property type="term" value="F:zinc ion binding"/>
    <property type="evidence" value="ECO:0007669"/>
    <property type="project" value="UniProtKB-KW"/>
</dbReference>
<evidence type="ECO:0000256" key="2">
    <source>
        <dbReference type="ARBA" id="ARBA00022737"/>
    </source>
</evidence>